<dbReference type="EMBL" id="FNPZ01000001">
    <property type="protein sequence ID" value="SDY52273.1"/>
    <property type="molecule type" value="Genomic_DNA"/>
</dbReference>
<feature type="transmembrane region" description="Helical" evidence="2">
    <location>
        <begin position="768"/>
        <end position="787"/>
    </location>
</feature>
<feature type="transmembrane region" description="Helical" evidence="2">
    <location>
        <begin position="254"/>
        <end position="273"/>
    </location>
</feature>
<sequence length="1272" mass="129918">MSKNWTEATTAYLNGFDTCPRCDSHAFAYGMCADCRADFRGPVGAEVRQASARAAFALELRQQIVDRVPVLDEAAVAAAPAWAAPGGVEAADVPLAASLGGSYVTVARAPAPELPAAPFDARPPAPTAPPSTGGELQISVQSVLAVAGAGLVAVAAIVFTFFNPELSDVTLRSTIVGAVTLLFLGGAVLLARRRLTFSAEAVGALAMVFVVLDIWALSQVAVGDAATWAVVGAGTLVSSAAMIAVAAAVRVRTWLWLGLVGVSVSPAMFAHAFDDRWIDVAGNVAVGFVAVALVPLIRVLTVRYASPLRADLTTSTVLRILVTTIVLVRMFALVTEDGPPSALGSAAVLASLALLAALSARFGQARFWSFMTGACAVVAALLLPIALPDVLPIEAAALLALVPLASVLGALAISRVRARGIVTGTLQGGAWTVVVAATVPATVVAAAQLVAVSLRILPADLGLGAVLGIVASLAGVSIAFSRSPAALGRALFVTALWAGVLAVLSFATWTAFDPFAQTAVAIAAALATSAAMLVLGRRTTVRAIRVPFLVLAPASLALAALISWLSPDITVPAGVVIVAAVAVVSRIAPARFRAAHVVAGFAYALAVFARALDLGGLDVIPILCLTTSLASLCALAATLVRRVAAGAWYAVLGVTAVPFLLGIVSVLLVRSGWTALSTAVTFALALTLVLTRRPGLNRWVRATAGGLLVPALAVIVICLGAQVLEISASPVTLPVIAVIVAAAFPLTPILTARLARRIRETDARAVRLFVEVSTYVTGALAVLLALVRSAAGLGTTLLVLLVLGLGAAAAGALTRRRLPWAVAAASFTGALWSSWGLVGVDVPEAYVLPPALGAVVLGIVFTRRGLGAGRWFSGVGLTFAVVPALGLLAVFGPSTSGTAIPWRTAALAAAAVVLLVVAGRGRMRRPASVALASVRPATTVLAVVAAAGPVVQAVRLGLGLDELPFAGPSPDQVAVMVPVLVLSAVGFGFAMIGGRFLALTPSGTLAEGSVTATTTSEPPPERDGDARASERFTRVGVMRVAFVPAAVYAVAGPICAVDGGWVAIVTLWLLTTGLLITMLLTARRGLSRPVAAPPVWLLFALAWVTAVAGWSARELRVEAFSLPLGLALTMAGVLAMRSAGTPVRPTFTTWPVGFAGSWRLLTPGLVVTLLPSMLATATDPLTWRAILVIALALAAILLGSLFKLGAPFILGILVLPIENAIVFVVQIGRSIGAAPWWMTLATAGAVLLLIAVTSERRAGAARGMGARLRDLK</sequence>
<gene>
    <name evidence="3" type="ORF">SAMN05216554_0588</name>
</gene>
<feature type="transmembrane region" description="Helical" evidence="2">
    <location>
        <begin position="367"/>
        <end position="387"/>
    </location>
</feature>
<feature type="transmembrane region" description="Helical" evidence="2">
    <location>
        <begin position="930"/>
        <end position="953"/>
    </location>
</feature>
<feature type="transmembrane region" description="Helical" evidence="2">
    <location>
        <begin position="595"/>
        <end position="613"/>
    </location>
</feature>
<protein>
    <submittedName>
        <fullName evidence="3">Uncharacterized protein</fullName>
    </submittedName>
</protein>
<feature type="transmembrane region" description="Helical" evidence="2">
    <location>
        <begin position="619"/>
        <end position="640"/>
    </location>
</feature>
<feature type="transmembrane region" description="Helical" evidence="2">
    <location>
        <begin position="673"/>
        <end position="690"/>
    </location>
</feature>
<feature type="transmembrane region" description="Helical" evidence="2">
    <location>
        <begin position="228"/>
        <end position="247"/>
    </location>
</feature>
<keyword evidence="2" id="KW-0472">Membrane</keyword>
<organism evidence="3 4">
    <name type="scientific">Herbiconiux ginsengi</name>
    <dbReference type="NCBI Taxonomy" id="381665"/>
    <lineage>
        <taxon>Bacteria</taxon>
        <taxon>Bacillati</taxon>
        <taxon>Actinomycetota</taxon>
        <taxon>Actinomycetes</taxon>
        <taxon>Micrococcales</taxon>
        <taxon>Microbacteriaceae</taxon>
        <taxon>Herbiconiux</taxon>
    </lineage>
</organism>
<evidence type="ECO:0000313" key="4">
    <source>
        <dbReference type="Proteomes" id="UP000198891"/>
    </source>
</evidence>
<feature type="transmembrane region" description="Helical" evidence="2">
    <location>
        <begin position="169"/>
        <end position="190"/>
    </location>
</feature>
<feature type="transmembrane region" description="Helical" evidence="2">
    <location>
        <begin position="202"/>
        <end position="222"/>
    </location>
</feature>
<keyword evidence="4" id="KW-1185">Reference proteome</keyword>
<feature type="transmembrane region" description="Helical" evidence="2">
    <location>
        <begin position="702"/>
        <end position="723"/>
    </location>
</feature>
<feature type="transmembrane region" description="Helical" evidence="2">
    <location>
        <begin position="846"/>
        <end position="862"/>
    </location>
</feature>
<dbReference type="InterPro" id="IPR058062">
    <property type="entry name" value="SCO7613_C"/>
</dbReference>
<feature type="transmembrane region" description="Helical" evidence="2">
    <location>
        <begin position="571"/>
        <end position="588"/>
    </location>
</feature>
<accession>A0A1H3KJG3</accession>
<feature type="transmembrane region" description="Helical" evidence="2">
    <location>
        <begin position="285"/>
        <end position="305"/>
    </location>
</feature>
<feature type="transmembrane region" description="Helical" evidence="2">
    <location>
        <begin position="735"/>
        <end position="756"/>
    </location>
</feature>
<feature type="transmembrane region" description="Helical" evidence="2">
    <location>
        <begin position="428"/>
        <end position="449"/>
    </location>
</feature>
<feature type="transmembrane region" description="Helical" evidence="2">
    <location>
        <begin position="341"/>
        <end position="360"/>
    </location>
</feature>
<feature type="transmembrane region" description="Helical" evidence="2">
    <location>
        <begin position="1119"/>
        <end position="1136"/>
    </location>
</feature>
<feature type="transmembrane region" description="Helical" evidence="2">
    <location>
        <begin position="973"/>
        <end position="992"/>
    </location>
</feature>
<keyword evidence="2" id="KW-1133">Transmembrane helix</keyword>
<feature type="transmembrane region" description="Helical" evidence="2">
    <location>
        <begin position="317"/>
        <end position="335"/>
    </location>
</feature>
<feature type="compositionally biased region" description="Basic and acidic residues" evidence="1">
    <location>
        <begin position="1019"/>
        <end position="1028"/>
    </location>
</feature>
<reference evidence="3 4" key="1">
    <citation type="submission" date="2016-10" db="EMBL/GenBank/DDBJ databases">
        <authorList>
            <person name="de Groot N.N."/>
        </authorList>
    </citation>
    <scope>NUCLEOTIDE SEQUENCE [LARGE SCALE GENOMIC DNA]</scope>
    <source>
        <strain evidence="3 4">CGMCC 4.3491</strain>
    </source>
</reference>
<dbReference type="OrthoDB" id="5149148at2"/>
<feature type="transmembrane region" description="Helical" evidence="2">
    <location>
        <begin position="515"/>
        <end position="536"/>
    </location>
</feature>
<feature type="transmembrane region" description="Helical" evidence="2">
    <location>
        <begin position="900"/>
        <end position="918"/>
    </location>
</feature>
<feature type="transmembrane region" description="Helical" evidence="2">
    <location>
        <begin position="143"/>
        <end position="163"/>
    </location>
</feature>
<feature type="transmembrane region" description="Helical" evidence="2">
    <location>
        <begin position="793"/>
        <end position="813"/>
    </location>
</feature>
<evidence type="ECO:0000256" key="2">
    <source>
        <dbReference type="SAM" id="Phobius"/>
    </source>
</evidence>
<feature type="transmembrane region" description="Helical" evidence="2">
    <location>
        <begin position="1208"/>
        <end position="1228"/>
    </location>
</feature>
<feature type="transmembrane region" description="Helical" evidence="2">
    <location>
        <begin position="393"/>
        <end position="416"/>
    </location>
</feature>
<evidence type="ECO:0000313" key="3">
    <source>
        <dbReference type="EMBL" id="SDY52273.1"/>
    </source>
</evidence>
<feature type="transmembrane region" description="Helical" evidence="2">
    <location>
        <begin position="1094"/>
        <end position="1113"/>
    </location>
</feature>
<dbReference type="STRING" id="381665.SAMN05216554_0588"/>
<feature type="transmembrane region" description="Helical" evidence="2">
    <location>
        <begin position="1036"/>
        <end position="1054"/>
    </location>
</feature>
<feature type="transmembrane region" description="Helical" evidence="2">
    <location>
        <begin position="1060"/>
        <end position="1082"/>
    </location>
</feature>
<feature type="transmembrane region" description="Helical" evidence="2">
    <location>
        <begin position="820"/>
        <end position="840"/>
    </location>
</feature>
<feature type="transmembrane region" description="Helical" evidence="2">
    <location>
        <begin position="647"/>
        <end position="667"/>
    </location>
</feature>
<proteinExistence type="predicted"/>
<feature type="transmembrane region" description="Helical" evidence="2">
    <location>
        <begin position="874"/>
        <end position="894"/>
    </location>
</feature>
<name>A0A1H3KJG3_9MICO</name>
<feature type="transmembrane region" description="Helical" evidence="2">
    <location>
        <begin position="1181"/>
        <end position="1201"/>
    </location>
</feature>
<evidence type="ECO:0000256" key="1">
    <source>
        <dbReference type="SAM" id="MobiDB-lite"/>
    </source>
</evidence>
<dbReference type="RefSeq" id="WP_092548488.1">
    <property type="nucleotide sequence ID" value="NZ_FNPZ01000001.1"/>
</dbReference>
<dbReference type="NCBIfam" id="NF047321">
    <property type="entry name" value="SCO7613_CTERM"/>
    <property type="match status" value="1"/>
</dbReference>
<keyword evidence="2" id="KW-0812">Transmembrane</keyword>
<dbReference type="Proteomes" id="UP000198891">
    <property type="component" value="Unassembled WGS sequence"/>
</dbReference>
<feature type="transmembrane region" description="Helical" evidence="2">
    <location>
        <begin position="548"/>
        <end position="565"/>
    </location>
</feature>
<feature type="transmembrane region" description="Helical" evidence="2">
    <location>
        <begin position="487"/>
        <end position="509"/>
    </location>
</feature>
<feature type="transmembrane region" description="Helical" evidence="2">
    <location>
        <begin position="1234"/>
        <end position="1252"/>
    </location>
</feature>
<feature type="transmembrane region" description="Helical" evidence="2">
    <location>
        <begin position="461"/>
        <end position="480"/>
    </location>
</feature>
<feature type="region of interest" description="Disordered" evidence="1">
    <location>
        <begin position="1008"/>
        <end position="1028"/>
    </location>
</feature>
<dbReference type="AlphaFoldDB" id="A0A1H3KJG3"/>
<feature type="transmembrane region" description="Helical" evidence="2">
    <location>
        <begin position="1157"/>
        <end position="1175"/>
    </location>
</feature>